<proteinExistence type="predicted"/>
<gene>
    <name evidence="1" type="ORF">C491_14992</name>
</gene>
<dbReference type="AlphaFoldDB" id="L9X3B3"/>
<protein>
    <submittedName>
        <fullName evidence="1">Uncharacterized protein</fullName>
    </submittedName>
</protein>
<keyword evidence="2" id="KW-1185">Reference proteome</keyword>
<accession>L9X3B3</accession>
<name>L9X3B3_9EURY</name>
<dbReference type="EMBL" id="AOIB01000028">
    <property type="protein sequence ID" value="ELY56264.1"/>
    <property type="molecule type" value="Genomic_DNA"/>
</dbReference>
<sequence>MKGPICLCEDITYGAIASITEELELIFGARIEVHTDRYSHIDLIILYGNQLSQVDLNIQDTFNKSTISVIGPVIRLPCT</sequence>
<evidence type="ECO:0000313" key="2">
    <source>
        <dbReference type="Proteomes" id="UP000011688"/>
    </source>
</evidence>
<evidence type="ECO:0000313" key="1">
    <source>
        <dbReference type="EMBL" id="ELY56264.1"/>
    </source>
</evidence>
<reference evidence="1 2" key="1">
    <citation type="journal article" date="2014" name="PLoS Genet.">
        <title>Phylogenetically driven sequencing of extremely halophilic archaea reveals strategies for static and dynamic osmo-response.</title>
        <authorList>
            <person name="Becker E.A."/>
            <person name="Seitzer P.M."/>
            <person name="Tritt A."/>
            <person name="Larsen D."/>
            <person name="Krusor M."/>
            <person name="Yao A.I."/>
            <person name="Wu D."/>
            <person name="Madern D."/>
            <person name="Eisen J.A."/>
            <person name="Darling A.E."/>
            <person name="Facciotti M.T."/>
        </authorList>
    </citation>
    <scope>NUCLEOTIDE SEQUENCE [LARGE SCALE GENOMIC DNA]</scope>
    <source>
        <strain evidence="1 2">DSM 10524</strain>
    </source>
</reference>
<dbReference type="Proteomes" id="UP000011688">
    <property type="component" value="Unassembled WGS sequence"/>
</dbReference>
<comment type="caution">
    <text evidence="1">The sequence shown here is derived from an EMBL/GenBank/DDBJ whole genome shotgun (WGS) entry which is preliminary data.</text>
</comment>
<organism evidence="1 2">
    <name type="scientific">Natronococcus amylolyticus DSM 10524</name>
    <dbReference type="NCBI Taxonomy" id="1227497"/>
    <lineage>
        <taxon>Archaea</taxon>
        <taxon>Methanobacteriati</taxon>
        <taxon>Methanobacteriota</taxon>
        <taxon>Stenosarchaea group</taxon>
        <taxon>Halobacteria</taxon>
        <taxon>Halobacteriales</taxon>
        <taxon>Natrialbaceae</taxon>
        <taxon>Natronococcus</taxon>
    </lineage>
</organism>